<dbReference type="CDD" id="cd00096">
    <property type="entry name" value="Ig"/>
    <property type="match status" value="1"/>
</dbReference>
<dbReference type="Pfam" id="PF13927">
    <property type="entry name" value="Ig_3"/>
    <property type="match status" value="1"/>
</dbReference>
<comment type="caution">
    <text evidence="1">The sequence shown here is derived from an EMBL/GenBank/DDBJ whole genome shotgun (WGS) entry which is preliminary data.</text>
</comment>
<sequence length="194" mass="21999">MLQTTPPEITRQIYSQSSTIIQSGTNLYLSIEASGTMPLRYTWRHNDTVVQNDTLPYYRILDGVQASHSGTYRVTVENSFGKVRSLPLKLTVKDLGSFPNVSDTNVNVQTGKAVVLPMPEISYLNVKGSFSVDWVKNDVKIGSSSEYYITLDYDLALFNIPLNFNQSRFRVKFTHTTSIKFLEYYSQNCILNVT</sequence>
<protein>
    <recommendedName>
        <fullName evidence="3">Ig-like domain-containing protein</fullName>
    </recommendedName>
</protein>
<organism evidence="1 2">
    <name type="scientific">Candidula unifasciata</name>
    <dbReference type="NCBI Taxonomy" id="100452"/>
    <lineage>
        <taxon>Eukaryota</taxon>
        <taxon>Metazoa</taxon>
        <taxon>Spiralia</taxon>
        <taxon>Lophotrochozoa</taxon>
        <taxon>Mollusca</taxon>
        <taxon>Gastropoda</taxon>
        <taxon>Heterobranchia</taxon>
        <taxon>Euthyneura</taxon>
        <taxon>Panpulmonata</taxon>
        <taxon>Eupulmonata</taxon>
        <taxon>Stylommatophora</taxon>
        <taxon>Helicina</taxon>
        <taxon>Helicoidea</taxon>
        <taxon>Geomitridae</taxon>
        <taxon>Candidula</taxon>
    </lineage>
</organism>
<dbReference type="AlphaFoldDB" id="A0A8S3ZTR9"/>
<evidence type="ECO:0008006" key="3">
    <source>
        <dbReference type="Google" id="ProtNLM"/>
    </source>
</evidence>
<feature type="non-terminal residue" evidence="1">
    <location>
        <position position="1"/>
    </location>
</feature>
<dbReference type="InterPro" id="IPR013783">
    <property type="entry name" value="Ig-like_fold"/>
</dbReference>
<accession>A0A8S3ZTR9</accession>
<dbReference type="EMBL" id="CAJHNH020005768">
    <property type="protein sequence ID" value="CAG5132927.1"/>
    <property type="molecule type" value="Genomic_DNA"/>
</dbReference>
<dbReference type="InterPro" id="IPR036179">
    <property type="entry name" value="Ig-like_dom_sf"/>
</dbReference>
<gene>
    <name evidence="1" type="ORF">CUNI_LOCUS18485</name>
</gene>
<dbReference type="SUPFAM" id="SSF48726">
    <property type="entry name" value="Immunoglobulin"/>
    <property type="match status" value="1"/>
</dbReference>
<evidence type="ECO:0000313" key="1">
    <source>
        <dbReference type="EMBL" id="CAG5132927.1"/>
    </source>
</evidence>
<name>A0A8S3ZTR9_9EUPU</name>
<evidence type="ECO:0000313" key="2">
    <source>
        <dbReference type="Proteomes" id="UP000678393"/>
    </source>
</evidence>
<dbReference type="Gene3D" id="2.60.40.10">
    <property type="entry name" value="Immunoglobulins"/>
    <property type="match status" value="1"/>
</dbReference>
<keyword evidence="2" id="KW-1185">Reference proteome</keyword>
<dbReference type="Proteomes" id="UP000678393">
    <property type="component" value="Unassembled WGS sequence"/>
</dbReference>
<reference evidence="1" key="1">
    <citation type="submission" date="2021-04" db="EMBL/GenBank/DDBJ databases">
        <authorList>
            <consortium name="Molecular Ecology Group"/>
        </authorList>
    </citation>
    <scope>NUCLEOTIDE SEQUENCE</scope>
</reference>
<proteinExistence type="predicted"/>